<evidence type="ECO:0000256" key="2">
    <source>
        <dbReference type="ARBA" id="ARBA00023125"/>
    </source>
</evidence>
<dbReference type="PROSITE" id="PS51071">
    <property type="entry name" value="HTH_RPIR"/>
    <property type="match status" value="1"/>
</dbReference>
<dbReference type="Pfam" id="PF01418">
    <property type="entry name" value="HTH_6"/>
    <property type="match status" value="1"/>
</dbReference>
<evidence type="ECO:0000259" key="6">
    <source>
        <dbReference type="PROSITE" id="PS51464"/>
    </source>
</evidence>
<proteinExistence type="predicted"/>
<evidence type="ECO:0000313" key="8">
    <source>
        <dbReference type="Proteomes" id="UP001320766"/>
    </source>
</evidence>
<keyword evidence="1" id="KW-0805">Transcription regulation</keyword>
<evidence type="ECO:0000256" key="1">
    <source>
        <dbReference type="ARBA" id="ARBA00023015"/>
    </source>
</evidence>
<dbReference type="RefSeq" id="WP_253765172.1">
    <property type="nucleotide sequence ID" value="NZ_BAAAVE010000053.1"/>
</dbReference>
<feature type="domain" description="HTH rpiR-type" evidence="5">
    <location>
        <begin position="4"/>
        <end position="80"/>
    </location>
</feature>
<accession>A0ABT1JR53</accession>
<dbReference type="PROSITE" id="PS51464">
    <property type="entry name" value="SIS"/>
    <property type="match status" value="1"/>
</dbReference>
<dbReference type="EMBL" id="JAMZEC010000001">
    <property type="protein sequence ID" value="MCP2344205.1"/>
    <property type="molecule type" value="Genomic_DNA"/>
</dbReference>
<evidence type="ECO:0000313" key="7">
    <source>
        <dbReference type="EMBL" id="MCP2344205.1"/>
    </source>
</evidence>
<dbReference type="InterPro" id="IPR036388">
    <property type="entry name" value="WH-like_DNA-bd_sf"/>
</dbReference>
<dbReference type="InterPro" id="IPR046348">
    <property type="entry name" value="SIS_dom_sf"/>
</dbReference>
<dbReference type="GO" id="GO:0003677">
    <property type="term" value="F:DNA binding"/>
    <property type="evidence" value="ECO:0007669"/>
    <property type="project" value="UniProtKB-KW"/>
</dbReference>
<dbReference type="InterPro" id="IPR001347">
    <property type="entry name" value="SIS_dom"/>
</dbReference>
<dbReference type="SUPFAM" id="SSF53697">
    <property type="entry name" value="SIS domain"/>
    <property type="match status" value="1"/>
</dbReference>
<gene>
    <name evidence="7" type="ORF">HD595_000327</name>
</gene>
<keyword evidence="2 7" id="KW-0238">DNA-binding</keyword>
<dbReference type="InterPro" id="IPR000281">
    <property type="entry name" value="HTH_RpiR"/>
</dbReference>
<dbReference type="Proteomes" id="UP001320766">
    <property type="component" value="Unassembled WGS sequence"/>
</dbReference>
<evidence type="ECO:0000259" key="5">
    <source>
        <dbReference type="PROSITE" id="PS51071"/>
    </source>
</evidence>
<dbReference type="PANTHER" id="PTHR30514">
    <property type="entry name" value="GLUCOKINASE"/>
    <property type="match status" value="1"/>
</dbReference>
<dbReference type="InterPro" id="IPR035472">
    <property type="entry name" value="RpiR-like_SIS"/>
</dbReference>
<name>A0ABT1JR53_9ACTN</name>
<dbReference type="CDD" id="cd05013">
    <property type="entry name" value="SIS_RpiR"/>
    <property type="match status" value="1"/>
</dbReference>
<protein>
    <submittedName>
        <fullName evidence="7">DNA-binding MurR/RpiR family transcriptional regulator</fullName>
    </submittedName>
</protein>
<feature type="domain" description="SIS" evidence="6">
    <location>
        <begin position="121"/>
        <end position="258"/>
    </location>
</feature>
<dbReference type="Pfam" id="PF01380">
    <property type="entry name" value="SIS"/>
    <property type="match status" value="1"/>
</dbReference>
<evidence type="ECO:0000256" key="4">
    <source>
        <dbReference type="SAM" id="MobiDB-lite"/>
    </source>
</evidence>
<evidence type="ECO:0000256" key="3">
    <source>
        <dbReference type="ARBA" id="ARBA00023163"/>
    </source>
</evidence>
<reference evidence="7 8" key="1">
    <citation type="submission" date="2022-06" db="EMBL/GenBank/DDBJ databases">
        <title>Sequencing the genomes of 1000 actinobacteria strains.</title>
        <authorList>
            <person name="Klenk H.-P."/>
        </authorList>
    </citation>
    <scope>NUCLEOTIDE SEQUENCE [LARGE SCALE GENOMIC DNA]</scope>
    <source>
        <strain evidence="7 8">DSM 44170</strain>
    </source>
</reference>
<dbReference type="Gene3D" id="1.10.10.10">
    <property type="entry name" value="Winged helix-like DNA-binding domain superfamily/Winged helix DNA-binding domain"/>
    <property type="match status" value="1"/>
</dbReference>
<feature type="region of interest" description="Disordered" evidence="4">
    <location>
        <begin position="269"/>
        <end position="294"/>
    </location>
</feature>
<dbReference type="InterPro" id="IPR009057">
    <property type="entry name" value="Homeodomain-like_sf"/>
</dbReference>
<keyword evidence="8" id="KW-1185">Reference proteome</keyword>
<dbReference type="SUPFAM" id="SSF46689">
    <property type="entry name" value="Homeodomain-like"/>
    <property type="match status" value="1"/>
</dbReference>
<keyword evidence="3" id="KW-0804">Transcription</keyword>
<sequence>MEPDTLAARLGAVYPELPPGERAIARVILDDYPFAALGSLRSLAERAGVSPPTASRLVGRLGFAGFADFQAAVRAGAREADRSRLREFVTRPPDTGQAAEDLRAGLEGTLAAMTGPLLDAVATRLAEARAVWALGGPLSELAADYLVRQLAGLRPGARRVPETPPARARALLDLGPSDVVVAYDFRRYSPDTARFVRAARGRGARLILVTDAWESPLADEAEVLVRLPREAAGPIAPLTHEIAVTELVLVATASRLDASGRLTDLDALTRDLSRDSTDAPDPTDSTDSADSHET</sequence>
<dbReference type="InterPro" id="IPR047640">
    <property type="entry name" value="RpiR-like"/>
</dbReference>
<comment type="caution">
    <text evidence="7">The sequence shown here is derived from an EMBL/GenBank/DDBJ whole genome shotgun (WGS) entry which is preliminary data.</text>
</comment>
<dbReference type="PANTHER" id="PTHR30514:SF18">
    <property type="entry name" value="RPIR-FAMILY TRANSCRIPTIONAL REGULATOR"/>
    <property type="match status" value="1"/>
</dbReference>
<feature type="compositionally biased region" description="Low complexity" evidence="4">
    <location>
        <begin position="279"/>
        <end position="288"/>
    </location>
</feature>
<organism evidence="7 8">
    <name type="scientific">Nonomuraea roseoviolacea subsp. carminata</name>
    <dbReference type="NCBI Taxonomy" id="160689"/>
    <lineage>
        <taxon>Bacteria</taxon>
        <taxon>Bacillati</taxon>
        <taxon>Actinomycetota</taxon>
        <taxon>Actinomycetes</taxon>
        <taxon>Streptosporangiales</taxon>
        <taxon>Streptosporangiaceae</taxon>
        <taxon>Nonomuraea</taxon>
    </lineage>
</organism>
<dbReference type="Gene3D" id="3.40.50.10490">
    <property type="entry name" value="Glucose-6-phosphate isomerase like protein, domain 1"/>
    <property type="match status" value="1"/>
</dbReference>